<dbReference type="Gene3D" id="3.40.50.2300">
    <property type="match status" value="2"/>
</dbReference>
<dbReference type="InterPro" id="IPR010982">
    <property type="entry name" value="Lambda_DNA-bd_dom_sf"/>
</dbReference>
<dbReference type="PANTHER" id="PTHR30146:SF109">
    <property type="entry name" value="HTH-TYPE TRANSCRIPTIONAL REGULATOR GALS"/>
    <property type="match status" value="1"/>
</dbReference>
<name>E6PXF3_9ZZZZ</name>
<accession>E6PXF3</accession>
<keyword evidence="1" id="KW-0805">Transcription regulation</keyword>
<dbReference type="PROSITE" id="PS00356">
    <property type="entry name" value="HTH_LACI_1"/>
    <property type="match status" value="1"/>
</dbReference>
<reference evidence="5" key="1">
    <citation type="submission" date="2009-10" db="EMBL/GenBank/DDBJ databases">
        <title>Diversity of trophic interactions inside an arsenic-rich microbial ecosystem.</title>
        <authorList>
            <person name="Bertin P.N."/>
            <person name="Heinrich-Salmeron A."/>
            <person name="Pelletier E."/>
            <person name="Goulhen-Chollet F."/>
            <person name="Arsene-Ploetze F."/>
            <person name="Gallien S."/>
            <person name="Calteau A."/>
            <person name="Vallenet D."/>
            <person name="Casiot C."/>
            <person name="Chane-Woon-Ming B."/>
            <person name="Giloteaux L."/>
            <person name="Barakat M."/>
            <person name="Bonnefoy V."/>
            <person name="Bruneel O."/>
            <person name="Chandler M."/>
            <person name="Cleiss J."/>
            <person name="Duran R."/>
            <person name="Elbaz-Poulichet F."/>
            <person name="Fonknechten N."/>
            <person name="Lauga B."/>
            <person name="Mornico D."/>
            <person name="Ortet P."/>
            <person name="Schaeffer C."/>
            <person name="Siguier P."/>
            <person name="Alexander Thil Smith A."/>
            <person name="Van Dorsselaer A."/>
            <person name="Weissenbach J."/>
            <person name="Medigue C."/>
            <person name="Le Paslier D."/>
        </authorList>
    </citation>
    <scope>NUCLEOTIDE SEQUENCE</scope>
</reference>
<evidence type="ECO:0000256" key="1">
    <source>
        <dbReference type="ARBA" id="ARBA00023015"/>
    </source>
</evidence>
<feature type="domain" description="HTH lacI-type" evidence="4">
    <location>
        <begin position="1"/>
        <end position="53"/>
    </location>
</feature>
<protein>
    <submittedName>
        <fullName evidence="5">Transcriptional regulator, LacI family</fullName>
    </submittedName>
</protein>
<proteinExistence type="predicted"/>
<evidence type="ECO:0000256" key="2">
    <source>
        <dbReference type="ARBA" id="ARBA00023125"/>
    </source>
</evidence>
<dbReference type="PANTHER" id="PTHR30146">
    <property type="entry name" value="LACI-RELATED TRANSCRIPTIONAL REPRESSOR"/>
    <property type="match status" value="1"/>
</dbReference>
<dbReference type="InterPro" id="IPR046335">
    <property type="entry name" value="LacI/GalR-like_sensor"/>
</dbReference>
<dbReference type="SUPFAM" id="SSF53822">
    <property type="entry name" value="Periplasmic binding protein-like I"/>
    <property type="match status" value="1"/>
</dbReference>
<dbReference type="Gene3D" id="1.10.260.40">
    <property type="entry name" value="lambda repressor-like DNA-binding domains"/>
    <property type="match status" value="1"/>
</dbReference>
<evidence type="ECO:0000256" key="3">
    <source>
        <dbReference type="ARBA" id="ARBA00023163"/>
    </source>
</evidence>
<dbReference type="InterPro" id="IPR000843">
    <property type="entry name" value="HTH_LacI"/>
</dbReference>
<dbReference type="EMBL" id="CABN01000033">
    <property type="protein sequence ID" value="CBH99612.1"/>
    <property type="molecule type" value="Genomic_DNA"/>
</dbReference>
<dbReference type="GO" id="GO:0000976">
    <property type="term" value="F:transcription cis-regulatory region binding"/>
    <property type="evidence" value="ECO:0007669"/>
    <property type="project" value="TreeGrafter"/>
</dbReference>
<sequence length="336" mass="37715">MNDVARLADVGTMTVSRVISGTVPVTEETRKRVQRAIDQLNYRPNELARAFRGQRTRSIGLILPYLYDPFFANCAHAVTTVAREQDYSVIITTSGEDPDREYAEVEQMLQRHVDGLMIIPAQSRQTRLTPELFGKTPVVAFDRPVAQQPFDVVTVQNSVGAQRMVEHLIEHGHKRIVFMGLNRRLYTMNARYLGYRKAMRGAGLTEQFFFGCGSQDDTLTFLLDALKGSISQTAIFTANTLATRYVLTALRHMSVRIPQDIALAGFDDFELADLTASPLTVVRQPAQEMGRVATTLLFERILRDKAPHMGSKIVLPVELILRRSCGCKHRAPLIAH</sequence>
<evidence type="ECO:0000259" key="4">
    <source>
        <dbReference type="PROSITE" id="PS50932"/>
    </source>
</evidence>
<dbReference type="SMART" id="SM00354">
    <property type="entry name" value="HTH_LACI"/>
    <property type="match status" value="1"/>
</dbReference>
<dbReference type="PROSITE" id="PS50932">
    <property type="entry name" value="HTH_LACI_2"/>
    <property type="match status" value="1"/>
</dbReference>
<dbReference type="CDD" id="cd06267">
    <property type="entry name" value="PBP1_LacI_sugar_binding-like"/>
    <property type="match status" value="1"/>
</dbReference>
<keyword evidence="2" id="KW-0238">DNA-binding</keyword>
<dbReference type="AlphaFoldDB" id="E6PXF3"/>
<keyword evidence="3" id="KW-0804">Transcription</keyword>
<dbReference type="GO" id="GO:0003700">
    <property type="term" value="F:DNA-binding transcription factor activity"/>
    <property type="evidence" value="ECO:0007669"/>
    <property type="project" value="TreeGrafter"/>
</dbReference>
<organism evidence="5">
    <name type="scientific">mine drainage metagenome</name>
    <dbReference type="NCBI Taxonomy" id="410659"/>
    <lineage>
        <taxon>unclassified sequences</taxon>
        <taxon>metagenomes</taxon>
        <taxon>ecological metagenomes</taxon>
    </lineage>
</organism>
<dbReference type="Pfam" id="PF13377">
    <property type="entry name" value="Peripla_BP_3"/>
    <property type="match status" value="1"/>
</dbReference>
<dbReference type="Pfam" id="PF00356">
    <property type="entry name" value="LacI"/>
    <property type="match status" value="1"/>
</dbReference>
<comment type="caution">
    <text evidence="5">The sequence shown here is derived from an EMBL/GenBank/DDBJ whole genome shotgun (WGS) entry which is preliminary data.</text>
</comment>
<gene>
    <name evidence="5" type="ORF">CARN3_0550</name>
</gene>
<evidence type="ECO:0000313" key="5">
    <source>
        <dbReference type="EMBL" id="CBH99612.1"/>
    </source>
</evidence>
<dbReference type="InterPro" id="IPR028082">
    <property type="entry name" value="Peripla_BP_I"/>
</dbReference>
<dbReference type="SUPFAM" id="SSF47413">
    <property type="entry name" value="lambda repressor-like DNA-binding domains"/>
    <property type="match status" value="1"/>
</dbReference>
<dbReference type="CDD" id="cd01392">
    <property type="entry name" value="HTH_LacI"/>
    <property type="match status" value="1"/>
</dbReference>